<dbReference type="InterPro" id="IPR013099">
    <property type="entry name" value="K_chnl_dom"/>
</dbReference>
<dbReference type="AlphaFoldDB" id="A0A6C0CX61"/>
<organism evidence="3">
    <name type="scientific">viral metagenome</name>
    <dbReference type="NCBI Taxonomy" id="1070528"/>
    <lineage>
        <taxon>unclassified sequences</taxon>
        <taxon>metagenomes</taxon>
        <taxon>organismal metagenomes</taxon>
    </lineage>
</organism>
<keyword evidence="1" id="KW-1133">Transmembrane helix</keyword>
<dbReference type="Gene3D" id="1.10.287.70">
    <property type="match status" value="1"/>
</dbReference>
<feature type="transmembrane region" description="Helical" evidence="1">
    <location>
        <begin position="64"/>
        <end position="84"/>
    </location>
</feature>
<feature type="transmembrane region" description="Helical" evidence="1">
    <location>
        <begin position="6"/>
        <end position="21"/>
    </location>
</feature>
<accession>A0A6C0CX61</accession>
<protein>
    <recommendedName>
        <fullName evidence="2">Potassium channel domain-containing protein</fullName>
    </recommendedName>
</protein>
<evidence type="ECO:0000259" key="2">
    <source>
        <dbReference type="Pfam" id="PF07885"/>
    </source>
</evidence>
<name>A0A6C0CX61_9ZZZZ</name>
<reference evidence="3" key="1">
    <citation type="journal article" date="2020" name="Nature">
        <title>Giant virus diversity and host interactions through global metagenomics.</title>
        <authorList>
            <person name="Schulz F."/>
            <person name="Roux S."/>
            <person name="Paez-Espino D."/>
            <person name="Jungbluth S."/>
            <person name="Walsh D.A."/>
            <person name="Denef V.J."/>
            <person name="McMahon K.D."/>
            <person name="Konstantinidis K.T."/>
            <person name="Eloe-Fadrosh E.A."/>
            <person name="Kyrpides N.C."/>
            <person name="Woyke T."/>
        </authorList>
    </citation>
    <scope>NUCLEOTIDE SEQUENCE</scope>
    <source>
        <strain evidence="3">GVMAG-M-3300022752-66</strain>
    </source>
</reference>
<dbReference type="SUPFAM" id="SSF81324">
    <property type="entry name" value="Voltage-gated potassium channels"/>
    <property type="match status" value="1"/>
</dbReference>
<dbReference type="EMBL" id="MN739494">
    <property type="protein sequence ID" value="QHT08354.1"/>
    <property type="molecule type" value="Genomic_DNA"/>
</dbReference>
<evidence type="ECO:0000313" key="3">
    <source>
        <dbReference type="EMBL" id="QHT08354.1"/>
    </source>
</evidence>
<proteinExistence type="predicted"/>
<evidence type="ECO:0000256" key="1">
    <source>
        <dbReference type="SAM" id="Phobius"/>
    </source>
</evidence>
<feature type="domain" description="Potassium channel" evidence="2">
    <location>
        <begin position="35"/>
        <end position="84"/>
    </location>
</feature>
<keyword evidence="1" id="KW-0812">Transmembrane</keyword>
<sequence length="91" mass="10389">MWVSFVLYNICYILFLFFLASDDDIKGLPSNPIERLVALFYYTVTTMTTTGYGDITAVSPRAQIIVSSYMLINFYILVTQVSIFRAKHKAS</sequence>
<dbReference type="Pfam" id="PF07885">
    <property type="entry name" value="Ion_trans_2"/>
    <property type="match status" value="1"/>
</dbReference>
<feature type="transmembrane region" description="Helical" evidence="1">
    <location>
        <begin position="33"/>
        <end position="52"/>
    </location>
</feature>
<keyword evidence="1" id="KW-0472">Membrane</keyword>